<evidence type="ECO:0008006" key="4">
    <source>
        <dbReference type="Google" id="ProtNLM"/>
    </source>
</evidence>
<feature type="region of interest" description="Disordered" evidence="1">
    <location>
        <begin position="171"/>
        <end position="196"/>
    </location>
</feature>
<organism evidence="2 3">
    <name type="scientific">Flavobacterium procerum</name>
    <dbReference type="NCBI Taxonomy" id="1455569"/>
    <lineage>
        <taxon>Bacteria</taxon>
        <taxon>Pseudomonadati</taxon>
        <taxon>Bacteroidota</taxon>
        <taxon>Flavobacteriia</taxon>
        <taxon>Flavobacteriales</taxon>
        <taxon>Flavobacteriaceae</taxon>
        <taxon>Flavobacterium</taxon>
    </lineage>
</organism>
<sequence length="259" mass="29772">MKKYLFFYLIIICCLTSCTIKEKMVINDDGSGSFFYGFDMAGLYKMGMKKTDSTAHKKVVDTVFNFKDIFNKAKDSIAKLPLADREMLKVLESFKINLKINEEKKQFEYNMAFDFPTLDSIQNMAPPSKAMEVLALTDKKQLGALSALPKKETEKTSFVYDGNVFIKTTDLPKNDKNRSPKSKKKGKDKDEPDPFFGKMTEMLKECKYSMEYHFPKKIKTVSLKNAIIAPDRKSFVYDIPLEDLEEADMDLGFKVTFEN</sequence>
<dbReference type="EMBL" id="JBHLYW010000010">
    <property type="protein sequence ID" value="MFC0078344.1"/>
    <property type="molecule type" value="Genomic_DNA"/>
</dbReference>
<gene>
    <name evidence="2" type="ORF">ACFFLS_14945</name>
</gene>
<name>A0ABV6BWD0_9FLAO</name>
<reference evidence="2 3" key="1">
    <citation type="submission" date="2024-09" db="EMBL/GenBank/DDBJ databases">
        <authorList>
            <person name="Sun Q."/>
            <person name="Mori K."/>
        </authorList>
    </citation>
    <scope>NUCLEOTIDE SEQUENCE [LARGE SCALE GENOMIC DNA]</scope>
    <source>
        <strain evidence="2 3">CGMCC 1.12926</strain>
    </source>
</reference>
<protein>
    <recommendedName>
        <fullName evidence="4">Lipoprotein</fullName>
    </recommendedName>
</protein>
<accession>A0ABV6BWD0</accession>
<dbReference type="RefSeq" id="WP_379684696.1">
    <property type="nucleotide sequence ID" value="NZ_JBHLYW010000010.1"/>
</dbReference>
<evidence type="ECO:0000313" key="2">
    <source>
        <dbReference type="EMBL" id="MFC0078344.1"/>
    </source>
</evidence>
<proteinExistence type="predicted"/>
<keyword evidence="3" id="KW-1185">Reference proteome</keyword>
<evidence type="ECO:0000256" key="1">
    <source>
        <dbReference type="SAM" id="MobiDB-lite"/>
    </source>
</evidence>
<comment type="caution">
    <text evidence="2">The sequence shown here is derived from an EMBL/GenBank/DDBJ whole genome shotgun (WGS) entry which is preliminary data.</text>
</comment>
<evidence type="ECO:0000313" key="3">
    <source>
        <dbReference type="Proteomes" id="UP001589734"/>
    </source>
</evidence>
<dbReference type="Proteomes" id="UP001589734">
    <property type="component" value="Unassembled WGS sequence"/>
</dbReference>